<keyword evidence="3" id="KW-1185">Reference proteome</keyword>
<organism evidence="2 3">
    <name type="scientific">Gymnopilus junonius</name>
    <name type="common">Spectacular rustgill mushroom</name>
    <name type="synonym">Gymnopilus spectabilis subsp. junonius</name>
    <dbReference type="NCBI Taxonomy" id="109634"/>
    <lineage>
        <taxon>Eukaryota</taxon>
        <taxon>Fungi</taxon>
        <taxon>Dikarya</taxon>
        <taxon>Basidiomycota</taxon>
        <taxon>Agaricomycotina</taxon>
        <taxon>Agaricomycetes</taxon>
        <taxon>Agaricomycetidae</taxon>
        <taxon>Agaricales</taxon>
        <taxon>Agaricineae</taxon>
        <taxon>Hymenogastraceae</taxon>
        <taxon>Gymnopilus</taxon>
    </lineage>
</organism>
<gene>
    <name evidence="2" type="ORF">CPB84DRAFT_1746014</name>
</gene>
<evidence type="ECO:0000313" key="2">
    <source>
        <dbReference type="EMBL" id="KAF8903905.1"/>
    </source>
</evidence>
<evidence type="ECO:0000313" key="3">
    <source>
        <dbReference type="Proteomes" id="UP000724874"/>
    </source>
</evidence>
<keyword evidence="1" id="KW-0812">Transmembrane</keyword>
<proteinExistence type="predicted"/>
<keyword evidence="1" id="KW-1133">Transmembrane helix</keyword>
<dbReference type="EMBL" id="JADNYJ010000028">
    <property type="protein sequence ID" value="KAF8903905.1"/>
    <property type="molecule type" value="Genomic_DNA"/>
</dbReference>
<sequence>MKLCAFDNRKERTCKMEPEVASYGLCFCPADLNMANYMNGDRIIALDFGATCFLLPSFFTFVLHKEDTDLTQLIVKKVKYATSTEVDAMLTTSLALVPFRTRRCSARAQVQEQVKPAAHKSTPVC</sequence>
<dbReference type="OrthoDB" id="3250044at2759"/>
<protein>
    <submittedName>
        <fullName evidence="2">Uncharacterized protein</fullName>
    </submittedName>
</protein>
<feature type="transmembrane region" description="Helical" evidence="1">
    <location>
        <begin position="43"/>
        <end position="63"/>
    </location>
</feature>
<evidence type="ECO:0000256" key="1">
    <source>
        <dbReference type="SAM" id="Phobius"/>
    </source>
</evidence>
<name>A0A9P5NTF9_GYMJU</name>
<reference evidence="2" key="1">
    <citation type="submission" date="2020-11" db="EMBL/GenBank/DDBJ databases">
        <authorList>
            <consortium name="DOE Joint Genome Institute"/>
            <person name="Ahrendt S."/>
            <person name="Riley R."/>
            <person name="Andreopoulos W."/>
            <person name="LaButti K."/>
            <person name="Pangilinan J."/>
            <person name="Ruiz-duenas F.J."/>
            <person name="Barrasa J.M."/>
            <person name="Sanchez-Garcia M."/>
            <person name="Camarero S."/>
            <person name="Miyauchi S."/>
            <person name="Serrano A."/>
            <person name="Linde D."/>
            <person name="Babiker R."/>
            <person name="Drula E."/>
            <person name="Ayuso-Fernandez I."/>
            <person name="Pacheco R."/>
            <person name="Padilla G."/>
            <person name="Ferreira P."/>
            <person name="Barriuso J."/>
            <person name="Kellner H."/>
            <person name="Castanera R."/>
            <person name="Alfaro M."/>
            <person name="Ramirez L."/>
            <person name="Pisabarro A.G."/>
            <person name="Kuo A."/>
            <person name="Tritt A."/>
            <person name="Lipzen A."/>
            <person name="He G."/>
            <person name="Yan M."/>
            <person name="Ng V."/>
            <person name="Cullen D."/>
            <person name="Martin F."/>
            <person name="Rosso M.-N."/>
            <person name="Henrissat B."/>
            <person name="Hibbett D."/>
            <person name="Martinez A.T."/>
            <person name="Grigoriev I.V."/>
        </authorList>
    </citation>
    <scope>NUCLEOTIDE SEQUENCE</scope>
    <source>
        <strain evidence="2">AH 44721</strain>
    </source>
</reference>
<keyword evidence="1" id="KW-0472">Membrane</keyword>
<dbReference type="AlphaFoldDB" id="A0A9P5NTF9"/>
<dbReference type="Proteomes" id="UP000724874">
    <property type="component" value="Unassembled WGS sequence"/>
</dbReference>
<accession>A0A9P5NTF9</accession>
<comment type="caution">
    <text evidence="2">The sequence shown here is derived from an EMBL/GenBank/DDBJ whole genome shotgun (WGS) entry which is preliminary data.</text>
</comment>